<dbReference type="AlphaFoldDB" id="A0A2P7NR59"/>
<sequence length="100" mass="11763">MFIKNFVDSESAQKEGNAKTYERLAKHYDYMNCILQNNGDQWFLGEKSFADTFLYVLSRWIKLTPLSIHDYESFKSHSVRMEADEGVKLALDRQSMKPLF</sequence>
<protein>
    <recommendedName>
        <fullName evidence="1">Glutathione S-transferase C-terminal domain-containing protein</fullName>
    </recommendedName>
</protein>
<dbReference type="InterPro" id="IPR004046">
    <property type="entry name" value="GST_C"/>
</dbReference>
<dbReference type="Pfam" id="PF14497">
    <property type="entry name" value="GST_C_3"/>
    <property type="match status" value="1"/>
</dbReference>
<evidence type="ECO:0000259" key="1">
    <source>
        <dbReference type="Pfam" id="PF14497"/>
    </source>
</evidence>
<reference evidence="2 3" key="1">
    <citation type="submission" date="2018-03" db="EMBL/GenBank/DDBJ databases">
        <title>Draft genome of Nitrosomonas supralitoralis APG5.</title>
        <authorList>
            <person name="Urakawa H."/>
            <person name="Lopez J.V."/>
        </authorList>
    </citation>
    <scope>NUCLEOTIDE SEQUENCE [LARGE SCALE GENOMIC DNA]</scope>
    <source>
        <strain evidence="2 3">APG5</strain>
    </source>
</reference>
<feature type="domain" description="Glutathione S-transferase C-terminal" evidence="1">
    <location>
        <begin position="10"/>
        <end position="88"/>
    </location>
</feature>
<evidence type="ECO:0000313" key="3">
    <source>
        <dbReference type="Proteomes" id="UP000241912"/>
    </source>
</evidence>
<dbReference type="RefSeq" id="WP_106708306.1">
    <property type="nucleotide sequence ID" value="NZ_PXXU01000099.1"/>
</dbReference>
<dbReference type="InterPro" id="IPR036282">
    <property type="entry name" value="Glutathione-S-Trfase_C_sf"/>
</dbReference>
<comment type="caution">
    <text evidence="2">The sequence shown here is derived from an EMBL/GenBank/DDBJ whole genome shotgun (WGS) entry which is preliminary data.</text>
</comment>
<name>A0A2P7NR59_9PROT</name>
<gene>
    <name evidence="2" type="ORF">C7H79_16265</name>
</gene>
<proteinExistence type="predicted"/>
<dbReference type="Proteomes" id="UP000241912">
    <property type="component" value="Unassembled WGS sequence"/>
</dbReference>
<accession>A0A2P7NR59</accession>
<dbReference type="Gene3D" id="1.20.1050.10">
    <property type="match status" value="1"/>
</dbReference>
<organism evidence="2 3">
    <name type="scientific">Nitrosomonas supralitoralis</name>
    <dbReference type="NCBI Taxonomy" id="2116706"/>
    <lineage>
        <taxon>Bacteria</taxon>
        <taxon>Pseudomonadati</taxon>
        <taxon>Pseudomonadota</taxon>
        <taxon>Betaproteobacteria</taxon>
        <taxon>Nitrosomonadales</taxon>
        <taxon>Nitrosomonadaceae</taxon>
        <taxon>Nitrosomonas</taxon>
    </lineage>
</organism>
<dbReference type="OrthoDB" id="8772754at2"/>
<dbReference type="SUPFAM" id="SSF47616">
    <property type="entry name" value="GST C-terminal domain-like"/>
    <property type="match status" value="1"/>
</dbReference>
<keyword evidence="3" id="KW-1185">Reference proteome</keyword>
<evidence type="ECO:0000313" key="2">
    <source>
        <dbReference type="EMBL" id="PSJ15944.1"/>
    </source>
</evidence>
<dbReference type="EMBL" id="PXXU01000099">
    <property type="protein sequence ID" value="PSJ15944.1"/>
    <property type="molecule type" value="Genomic_DNA"/>
</dbReference>